<dbReference type="KEGG" id="ard:AXF14_11900"/>
<proteinExistence type="predicted"/>
<dbReference type="AlphaFoldDB" id="A0A0X8JGE3"/>
<reference evidence="2" key="1">
    <citation type="submission" date="2016-02" db="EMBL/GenBank/DDBJ databases">
        <authorList>
            <person name="Holder M.E."/>
            <person name="Ajami N.J."/>
            <person name="Petrosino J.F."/>
        </authorList>
    </citation>
    <scope>NUCLEOTIDE SEQUENCE [LARGE SCALE GENOMIC DNA]</scope>
    <source>
        <strain evidence="2">CCUG 36733</strain>
    </source>
</reference>
<gene>
    <name evidence="1" type="ORF">AXF14_11900</name>
</gene>
<evidence type="ECO:0008006" key="3">
    <source>
        <dbReference type="Google" id="ProtNLM"/>
    </source>
</evidence>
<sequence>MTVTTIKVTTETRDALRELARETDSTMESALAAMLRRERRRRDLEAMRRAMDRMTDEQWADYRSETSQWLDTSLDGPARTSADG</sequence>
<dbReference type="EMBL" id="CP014228">
    <property type="protein sequence ID" value="AMD88154.1"/>
    <property type="molecule type" value="Genomic_DNA"/>
</dbReference>
<name>A0A0X8JGE3_ACTRD</name>
<dbReference type="Proteomes" id="UP000065220">
    <property type="component" value="Chromosome"/>
</dbReference>
<evidence type="ECO:0000313" key="1">
    <source>
        <dbReference type="EMBL" id="AMD88154.1"/>
    </source>
</evidence>
<accession>A0A0X8JGE3</accession>
<evidence type="ECO:0000313" key="2">
    <source>
        <dbReference type="Proteomes" id="UP000065220"/>
    </source>
</evidence>
<organism evidence="1 2">
    <name type="scientific">Actinomyces radicidentis</name>
    <dbReference type="NCBI Taxonomy" id="111015"/>
    <lineage>
        <taxon>Bacteria</taxon>
        <taxon>Bacillati</taxon>
        <taxon>Actinomycetota</taxon>
        <taxon>Actinomycetes</taxon>
        <taxon>Actinomycetales</taxon>
        <taxon>Actinomycetaceae</taxon>
        <taxon>Actinomyces</taxon>
    </lineage>
</organism>
<keyword evidence="2" id="KW-1185">Reference proteome</keyword>
<dbReference type="STRING" id="111015.AXF14_11900"/>
<protein>
    <recommendedName>
        <fullName evidence="3">Toxin-antitoxin system protein</fullName>
    </recommendedName>
</protein>